<dbReference type="GO" id="GO:0000724">
    <property type="term" value="P:double-strand break repair via homologous recombination"/>
    <property type="evidence" value="ECO:0007669"/>
    <property type="project" value="TreeGrafter"/>
</dbReference>
<dbReference type="PANTHER" id="PTHR13356:SF10">
    <property type="entry name" value="REPLICATION FACTOR-A PROTEIN 1"/>
    <property type="match status" value="1"/>
</dbReference>
<keyword evidence="1" id="KW-0238">DNA-binding</keyword>
<dbReference type="GO" id="GO:0004386">
    <property type="term" value="F:helicase activity"/>
    <property type="evidence" value="ECO:0007669"/>
    <property type="project" value="UniProtKB-KW"/>
</dbReference>
<dbReference type="SUPFAM" id="SSF50249">
    <property type="entry name" value="Nucleic acid-binding proteins"/>
    <property type="match status" value="3"/>
</dbReference>
<sequence>MDNNLAPHLDELTRALENVDENLIKNELEKLLSYRVPVEEAKRTILRKYKSSVLYPKNIGNLKANSKGLEITGRIIDIQNKTVNVKGEKVPISSGIIADSTGACYFTLWEDMSLNIGDALKIKNAYTRKWQNRVQLNIGNRSEITYLSDESLPSVDEITRQNKKKLFDISFSDIYVNSMAIVVELYHREVNVKNRKTTILEGVLADETGKLPFTSWTPLEGVDIGKVIQFEGAFVQTFKGVPSININESTSLEIVDSTENLPFTYETASNTSKPVPIKNILNKDGIFEVSIEGNIISLRSGSGIITRCPTCNRVIFKNKCRAHGTVEGYHDMRIKAILDDGTGAITVILNRELSEIVYGSSMYEAEDIIQNTLSQDAVYEDMRRRLIGKYLGVCGNSSNTDFGPTLVAKSVWVPDGSLDDRVHNLLKRLEGVTYG</sequence>
<dbReference type="AlphaFoldDB" id="D7EAB6"/>
<dbReference type="HOGENOM" id="CLU_031172_1_0_2"/>
<dbReference type="RefSeq" id="WP_013195352.1">
    <property type="nucleotide sequence ID" value="NC_014253.1"/>
</dbReference>
<evidence type="ECO:0000313" key="2">
    <source>
        <dbReference type="EMBL" id="ADI74787.1"/>
    </source>
</evidence>
<dbReference type="PANTHER" id="PTHR13356">
    <property type="entry name" value="OB FOLD NUCLEIC ACID BINDING PROTEIN-RELATED"/>
    <property type="match status" value="1"/>
</dbReference>
<proteinExistence type="predicted"/>
<dbReference type="EMBL" id="CP002069">
    <property type="protein sequence ID" value="ADI74787.1"/>
    <property type="molecule type" value="Genomic_DNA"/>
</dbReference>
<protein>
    <submittedName>
        <fullName evidence="2">Nucleic acid binding OB-fold tRNA/helicase-type</fullName>
    </submittedName>
</protein>
<dbReference type="NCBIfam" id="NF005554">
    <property type="entry name" value="PRK07218.1"/>
    <property type="match status" value="1"/>
</dbReference>
<dbReference type="STRING" id="644295.Metev_1957"/>
<keyword evidence="2" id="KW-0067">ATP-binding</keyword>
<organism evidence="2 3">
    <name type="scientific">Methanohalobium evestigatum (strain ATCC BAA-1072 / DSM 3721 / NBRC 107634 / OCM 161 / Z-7303)</name>
    <dbReference type="NCBI Taxonomy" id="644295"/>
    <lineage>
        <taxon>Archaea</taxon>
        <taxon>Methanobacteriati</taxon>
        <taxon>Methanobacteriota</taxon>
        <taxon>Stenosarchaea group</taxon>
        <taxon>Methanomicrobia</taxon>
        <taxon>Methanosarcinales</taxon>
        <taxon>Methanosarcinaceae</taxon>
        <taxon>Methanohalobium</taxon>
    </lineage>
</organism>
<keyword evidence="2" id="KW-0347">Helicase</keyword>
<accession>D7EAB6</accession>
<dbReference type="InterPro" id="IPR012340">
    <property type="entry name" value="NA-bd_OB-fold"/>
</dbReference>
<dbReference type="Proteomes" id="UP000000391">
    <property type="component" value="Chromosome"/>
</dbReference>
<dbReference type="GeneID" id="9347616"/>
<evidence type="ECO:0000256" key="1">
    <source>
        <dbReference type="ARBA" id="ARBA00023125"/>
    </source>
</evidence>
<name>D7EAB6_METEZ</name>
<dbReference type="GO" id="GO:0010212">
    <property type="term" value="P:response to ionizing radiation"/>
    <property type="evidence" value="ECO:0007669"/>
    <property type="project" value="TreeGrafter"/>
</dbReference>
<dbReference type="CDD" id="cd04491">
    <property type="entry name" value="SoSSB_OBF"/>
    <property type="match status" value="2"/>
</dbReference>
<dbReference type="OrthoDB" id="335252at2157"/>
<dbReference type="KEGG" id="mev:Metev_1957"/>
<keyword evidence="2" id="KW-0547">Nucleotide-binding</keyword>
<gene>
    <name evidence="2" type="ordered locus">Metev_1957</name>
</gene>
<keyword evidence="3" id="KW-1185">Reference proteome</keyword>
<keyword evidence="2" id="KW-0378">Hydrolase</keyword>
<dbReference type="Gene3D" id="2.40.50.140">
    <property type="entry name" value="Nucleic acid-binding proteins"/>
    <property type="match status" value="2"/>
</dbReference>
<reference evidence="2 3" key="1">
    <citation type="submission" date="2010-06" db="EMBL/GenBank/DDBJ databases">
        <title>Complete sequence chromosome of Methanohalobium evestigatum Z-7303.</title>
        <authorList>
            <consortium name="US DOE Joint Genome Institute"/>
            <person name="Lucas S."/>
            <person name="Copeland A."/>
            <person name="Lapidus A."/>
            <person name="Cheng J.-F."/>
            <person name="Bruce D."/>
            <person name="Goodwin L."/>
            <person name="Pitluck S."/>
            <person name="Saunders E."/>
            <person name="Detter J.C."/>
            <person name="Han C."/>
            <person name="Tapia R."/>
            <person name="Land M."/>
            <person name="Hauser L."/>
            <person name="Kyrpides N."/>
            <person name="Mikhailova N."/>
            <person name="Sieprawska-Lupa M."/>
            <person name="Whitman W.B."/>
            <person name="Anderson I."/>
            <person name="Woyke T."/>
        </authorList>
    </citation>
    <scope>NUCLEOTIDE SEQUENCE [LARGE SCALE GENOMIC DNA]</scope>
    <source>
        <strain evidence="3">ATCC BAA-1072 / DSM 3721 / NBRC 107634 / OCM 161 / Z-7303</strain>
    </source>
</reference>
<dbReference type="InterPro" id="IPR051231">
    <property type="entry name" value="SOSS-B"/>
</dbReference>
<dbReference type="GO" id="GO:0003677">
    <property type="term" value="F:DNA binding"/>
    <property type="evidence" value="ECO:0007669"/>
    <property type="project" value="UniProtKB-KW"/>
</dbReference>
<evidence type="ECO:0000313" key="3">
    <source>
        <dbReference type="Proteomes" id="UP000000391"/>
    </source>
</evidence>